<evidence type="ECO:0000313" key="2">
    <source>
        <dbReference type="Proteomes" id="UP000887572"/>
    </source>
</evidence>
<dbReference type="Proteomes" id="UP000887572">
    <property type="component" value="Unplaced"/>
</dbReference>
<keyword evidence="2" id="KW-1185">Reference proteome</keyword>
<dbReference type="AlphaFoldDB" id="A0A914HR02"/>
<keyword evidence="1" id="KW-0732">Signal</keyword>
<evidence type="ECO:0000313" key="3">
    <source>
        <dbReference type="WBParaSite" id="Gr19_v10_g3656.t1"/>
    </source>
</evidence>
<sequence length="137" mass="15088">MGCVVSVLIFAAGFAHGFFSGRSSRALPSSQDILFPPISYVLVLNGRPDLIDSMENGVKYKNEKAIESIGRQLRDLGLDHITDAFVTGVKQDMFCSKCNRKIEHIDELCYCSSSRSECHHGTGCCNNRKIKALTSGR</sequence>
<feature type="signal peptide" evidence="1">
    <location>
        <begin position="1"/>
        <end position="17"/>
    </location>
</feature>
<reference evidence="3" key="1">
    <citation type="submission" date="2022-11" db="UniProtKB">
        <authorList>
            <consortium name="WormBaseParasite"/>
        </authorList>
    </citation>
    <scope>IDENTIFICATION</scope>
</reference>
<feature type="chain" id="PRO_5036940869" evidence="1">
    <location>
        <begin position="18"/>
        <end position="137"/>
    </location>
</feature>
<name>A0A914HR02_GLORO</name>
<proteinExistence type="predicted"/>
<organism evidence="2 3">
    <name type="scientific">Globodera rostochiensis</name>
    <name type="common">Golden nematode worm</name>
    <name type="synonym">Heterodera rostochiensis</name>
    <dbReference type="NCBI Taxonomy" id="31243"/>
    <lineage>
        <taxon>Eukaryota</taxon>
        <taxon>Metazoa</taxon>
        <taxon>Ecdysozoa</taxon>
        <taxon>Nematoda</taxon>
        <taxon>Chromadorea</taxon>
        <taxon>Rhabditida</taxon>
        <taxon>Tylenchina</taxon>
        <taxon>Tylenchomorpha</taxon>
        <taxon>Tylenchoidea</taxon>
        <taxon>Heteroderidae</taxon>
        <taxon>Heteroderinae</taxon>
        <taxon>Globodera</taxon>
    </lineage>
</organism>
<accession>A0A914HR02</accession>
<evidence type="ECO:0000256" key="1">
    <source>
        <dbReference type="SAM" id="SignalP"/>
    </source>
</evidence>
<protein>
    <submittedName>
        <fullName evidence="3">Secreted protein</fullName>
    </submittedName>
</protein>
<dbReference type="WBParaSite" id="Gr19_v10_g3656.t1">
    <property type="protein sequence ID" value="Gr19_v10_g3656.t1"/>
    <property type="gene ID" value="Gr19_v10_g3656"/>
</dbReference>